<dbReference type="PROSITE" id="PS50164">
    <property type="entry name" value="GIY_YIG"/>
    <property type="match status" value="1"/>
</dbReference>
<dbReference type="CDD" id="cd10443">
    <property type="entry name" value="GIY-YIG_HE_Tlr8p_PBC-V_like"/>
    <property type="match status" value="1"/>
</dbReference>
<dbReference type="SUPFAM" id="SSF82771">
    <property type="entry name" value="GIY-YIG endonuclease"/>
    <property type="match status" value="1"/>
</dbReference>
<protein>
    <submittedName>
        <fullName evidence="2">Excinuclease ABC C subunit domain protein</fullName>
    </submittedName>
</protein>
<reference evidence="3" key="1">
    <citation type="submission" date="2008-06" db="EMBL/GenBank/DDBJ databases">
        <title>Permanent draft sequence of Lactobacillus reuteri 100-23.</title>
        <authorList>
            <consortium name="US DOE Joint Genome Institute"/>
            <person name="Copeland A."/>
            <person name="Lucas S."/>
            <person name="Lapidus A."/>
            <person name="Barry K."/>
            <person name="Detter J.C."/>
            <person name="Glavina del Rio T."/>
            <person name="Hammon N."/>
            <person name="Israni S."/>
            <person name="Dalin E."/>
            <person name="Tice H."/>
            <person name="Pitluck S."/>
            <person name="Sun H."/>
            <person name="Schmutz J."/>
            <person name="Larimer F."/>
            <person name="Land M."/>
            <person name="Hauser L."/>
            <person name="Walter J."/>
            <person name="Heng N.C.K."/>
            <person name="Tannock G.W."/>
            <person name="Richardson P."/>
        </authorList>
    </citation>
    <scope>NUCLEOTIDE SEQUENCE [LARGE SCALE GENOMIC DNA]</scope>
    <source>
        <strain evidence="3">DSM 17509 / CIP 109821 / 100-23</strain>
    </source>
</reference>
<evidence type="ECO:0000313" key="2">
    <source>
        <dbReference type="EMBL" id="EDX41644.1"/>
    </source>
</evidence>
<name>B3XQ43_LIMR1</name>
<dbReference type="InterPro" id="IPR000305">
    <property type="entry name" value="GIY-YIG_endonuc"/>
</dbReference>
<comment type="caution">
    <text evidence="2">The sequence shown here is derived from an EMBL/GenBank/DDBJ whole genome shotgun (WGS) entry which is preliminary data.</text>
</comment>
<feature type="domain" description="GIY-YIG" evidence="1">
    <location>
        <begin position="2"/>
        <end position="94"/>
    </location>
</feature>
<dbReference type="SMART" id="SM00465">
    <property type="entry name" value="GIYc"/>
    <property type="match status" value="1"/>
</dbReference>
<sequence>MKDYKLYKHTNKINGKIYIGITNDTNRRWRNSGIEYKPESGRKSRFWNAIQKYSWESFKHEILISGLSFSEACKLEQKYIAELNCTDDSVGYNIAKGGNGGRVYVHHPRGMLGKPQTAYEIVVHRKLLLNPKSNPMKNGKVIWGVTHEHPRGMQGHHQSFYHRQVMAQQTGTKNPNAKILNITFPNGNVEFWPTMKSFVEANGFYKVYELVKSGNPYTVNLSNVKRTNRKVCKHYMGCVFSHR</sequence>
<dbReference type="EMBL" id="AAPZ02000002">
    <property type="protein sequence ID" value="EDX41644.1"/>
    <property type="molecule type" value="Genomic_DNA"/>
</dbReference>
<organism evidence="2 3">
    <name type="scientific">Limosilactobacillus reuteri subsp. rodentium (strain DSM 17509 / CIP 109821 / 100-23)</name>
    <name type="common">Lactobacillus reuteri</name>
    <dbReference type="NCBI Taxonomy" id="349123"/>
    <lineage>
        <taxon>Bacteria</taxon>
        <taxon>Bacillati</taxon>
        <taxon>Bacillota</taxon>
        <taxon>Bacilli</taxon>
        <taxon>Lactobacillales</taxon>
        <taxon>Lactobacillaceae</taxon>
        <taxon>Limosilactobacillus</taxon>
    </lineage>
</organism>
<proteinExistence type="predicted"/>
<dbReference type="Proteomes" id="UP000003853">
    <property type="component" value="Unassembled WGS sequence"/>
</dbReference>
<dbReference type="InterPro" id="IPR035901">
    <property type="entry name" value="GIY-YIG_endonuc_sf"/>
</dbReference>
<dbReference type="RefSeq" id="WP_003666011.1">
    <property type="nucleotide sequence ID" value="NZ_AAPZ02000002.1"/>
</dbReference>
<evidence type="ECO:0000313" key="3">
    <source>
        <dbReference type="Proteomes" id="UP000003853"/>
    </source>
</evidence>
<dbReference type="PATRIC" id="fig|349123.13.peg.158"/>
<dbReference type="AlphaFoldDB" id="B3XQ43"/>
<dbReference type="Pfam" id="PF01541">
    <property type="entry name" value="GIY-YIG"/>
    <property type="match status" value="1"/>
</dbReference>
<gene>
    <name evidence="2" type="ORF">Lreu23DRAFT_3155</name>
</gene>
<dbReference type="Gene3D" id="3.40.1440.10">
    <property type="entry name" value="GIY-YIG endonuclease"/>
    <property type="match status" value="1"/>
</dbReference>
<accession>B3XQ43</accession>
<evidence type="ECO:0000259" key="1">
    <source>
        <dbReference type="PROSITE" id="PS50164"/>
    </source>
</evidence>